<protein>
    <submittedName>
        <fullName evidence="1">Cytochrome b6-f complex subunit PetP</fullName>
    </submittedName>
</protein>
<accession>A0A4D6X2L9</accession>
<name>A0A4D6X2L9_9FLOR</name>
<geneLocation type="plastid" evidence="1"/>
<keyword evidence="1" id="KW-0934">Plastid</keyword>
<dbReference type="EMBL" id="MK814707">
    <property type="protein sequence ID" value="QCI08055.1"/>
    <property type="molecule type" value="Genomic_DNA"/>
</dbReference>
<dbReference type="AlphaFoldDB" id="A0A4D6X2L9"/>
<sequence>MIKKSISIKNIPIKVHYKIIKYIYKNITIVGYMNINHNIKIPIIEFQDYTRIWILPDEINQVV</sequence>
<reference evidence="1" key="2">
    <citation type="submission" date="2019-04" db="EMBL/GenBank/DDBJ databases">
        <authorList>
            <person name="Pasella M."/>
        </authorList>
    </citation>
    <scope>NUCLEOTIDE SEQUENCE</scope>
    <source>
        <strain evidence="1">PD2953_5</strain>
    </source>
</reference>
<organism evidence="1">
    <name type="scientific">Plumaria plumosa</name>
    <dbReference type="NCBI Taxonomy" id="189642"/>
    <lineage>
        <taxon>Eukaryota</taxon>
        <taxon>Rhodophyta</taxon>
        <taxon>Florideophyceae</taxon>
        <taxon>Rhodymeniophycidae</taxon>
        <taxon>Ceramiales</taxon>
        <taxon>Wrangeliaceae</taxon>
        <taxon>Plumaria</taxon>
    </lineage>
</organism>
<reference evidence="1" key="1">
    <citation type="journal article" date="2019" name="Mol. Phylogenet. Evol.">
        <title>Morphological evolution and classification of the red algal order Ceramiales inferred using plastid phylogenomics.</title>
        <authorList>
            <person name="Diaz-Tapia P."/>
            <person name="Pasella M.M."/>
            <person name="Verbruggen H."/>
            <person name="Maggs C.A."/>
        </authorList>
    </citation>
    <scope>NUCLEOTIDE SEQUENCE</scope>
    <source>
        <strain evidence="1">PD2953_5</strain>
    </source>
</reference>
<evidence type="ECO:0000313" key="1">
    <source>
        <dbReference type="EMBL" id="QCI08055.1"/>
    </source>
</evidence>
<gene>
    <name evidence="1" type="primary">petP</name>
</gene>
<proteinExistence type="predicted"/>